<reference evidence="8" key="1">
    <citation type="submission" date="2018-12" db="EMBL/GenBank/DDBJ databases">
        <title>Genome sequence of Peanibacillus sp.</title>
        <authorList>
            <person name="Subramani G."/>
            <person name="Srinivasan S."/>
            <person name="Kim M.K."/>
        </authorList>
    </citation>
    <scope>NUCLEOTIDE SEQUENCE [LARGE SCALE GENOMIC DNA]</scope>
    <source>
        <strain evidence="8">18JY67-1</strain>
    </source>
</reference>
<evidence type="ECO:0000313" key="7">
    <source>
        <dbReference type="EMBL" id="AZN43906.1"/>
    </source>
</evidence>
<feature type="active site" evidence="4">
    <location>
        <position position="176"/>
    </location>
</feature>
<evidence type="ECO:0000256" key="2">
    <source>
        <dbReference type="ARBA" id="ARBA00023002"/>
    </source>
</evidence>
<keyword evidence="8" id="KW-1185">Reference proteome</keyword>
<dbReference type="InterPro" id="IPR006115">
    <property type="entry name" value="6PGDH_NADP-bd"/>
</dbReference>
<dbReference type="InterPro" id="IPR008927">
    <property type="entry name" value="6-PGluconate_DH-like_C_sf"/>
</dbReference>
<dbReference type="InterPro" id="IPR015815">
    <property type="entry name" value="HIBADH-related"/>
</dbReference>
<dbReference type="InterPro" id="IPR036291">
    <property type="entry name" value="NAD(P)-bd_dom_sf"/>
</dbReference>
<dbReference type="Gene3D" id="1.10.1040.10">
    <property type="entry name" value="N-(1-d-carboxylethyl)-l-norvaline Dehydrogenase, domain 2"/>
    <property type="match status" value="1"/>
</dbReference>
<sequence length="294" mass="31139">MLNKENTTIGFIGTGVMGKSMAGHLLNAGYSLIVYNRTKSRADELIAQGAVWKDTVAEVVSQANVVITMVGYPQDVEEIYFGQDGIISNAQAGTYVIDMTTSTPSLARRIYAESKNNGIHAVDAPVSGGDIGAREARLAIMVGGDASAFEALLPIFQIIGKNIQLLGDSGAGQHTKMCNQIAIASNMIGVCEAIVYAEKAGLDPNTVLKSIETGAAGSWSLSNLGPRMINRNFEPGFYVKHFIKDMGIALDAAKEMGLLTPGLELAKSLYDELASKGEENSGTQALYKLLAGEV</sequence>
<evidence type="ECO:0000256" key="3">
    <source>
        <dbReference type="ARBA" id="ARBA00023027"/>
    </source>
</evidence>
<dbReference type="KEGG" id="palb:EJC50_25235"/>
<evidence type="ECO:0000256" key="4">
    <source>
        <dbReference type="PIRSR" id="PIRSR000103-1"/>
    </source>
</evidence>
<evidence type="ECO:0000313" key="8">
    <source>
        <dbReference type="Proteomes" id="UP000272528"/>
    </source>
</evidence>
<dbReference type="InterPro" id="IPR029154">
    <property type="entry name" value="HIBADH-like_NADP-bd"/>
</dbReference>
<keyword evidence="3" id="KW-0520">NAD</keyword>
<dbReference type="AlphaFoldDB" id="A0A3Q8XA70"/>
<dbReference type="Proteomes" id="UP000272528">
    <property type="component" value="Chromosome"/>
</dbReference>
<dbReference type="PANTHER" id="PTHR43060">
    <property type="entry name" value="3-HYDROXYISOBUTYRATE DEHYDROGENASE-LIKE 1, MITOCHONDRIAL-RELATED"/>
    <property type="match status" value="1"/>
</dbReference>
<keyword evidence="2" id="KW-0560">Oxidoreductase</keyword>
<evidence type="ECO:0000259" key="6">
    <source>
        <dbReference type="Pfam" id="PF14833"/>
    </source>
</evidence>
<comment type="similarity">
    <text evidence="1">Belongs to the HIBADH-related family.</text>
</comment>
<dbReference type="InterPro" id="IPR013328">
    <property type="entry name" value="6PGD_dom2"/>
</dbReference>
<dbReference type="PIRSF" id="PIRSF000103">
    <property type="entry name" value="HIBADH"/>
    <property type="match status" value="1"/>
</dbReference>
<evidence type="ECO:0000259" key="5">
    <source>
        <dbReference type="Pfam" id="PF03446"/>
    </source>
</evidence>
<dbReference type="GO" id="GO:0050661">
    <property type="term" value="F:NADP binding"/>
    <property type="evidence" value="ECO:0007669"/>
    <property type="project" value="InterPro"/>
</dbReference>
<dbReference type="OrthoDB" id="9786703at2"/>
<dbReference type="EMBL" id="CP034437">
    <property type="protein sequence ID" value="AZN43906.1"/>
    <property type="molecule type" value="Genomic_DNA"/>
</dbReference>
<dbReference type="GO" id="GO:0051287">
    <property type="term" value="F:NAD binding"/>
    <property type="evidence" value="ECO:0007669"/>
    <property type="project" value="InterPro"/>
</dbReference>
<name>A0A3Q8XA70_9BACL</name>
<dbReference type="GO" id="GO:0016491">
    <property type="term" value="F:oxidoreductase activity"/>
    <property type="evidence" value="ECO:0007669"/>
    <property type="project" value="UniProtKB-KW"/>
</dbReference>
<protein>
    <submittedName>
        <fullName evidence="7">NAD(P)-dependent oxidoreductase</fullName>
    </submittedName>
</protein>
<dbReference type="Pfam" id="PF14833">
    <property type="entry name" value="NAD_binding_11"/>
    <property type="match status" value="1"/>
</dbReference>
<feature type="domain" description="6-phosphogluconate dehydrogenase NADP-binding" evidence="5">
    <location>
        <begin position="8"/>
        <end position="167"/>
    </location>
</feature>
<proteinExistence type="inferred from homology"/>
<evidence type="ECO:0000256" key="1">
    <source>
        <dbReference type="ARBA" id="ARBA00009080"/>
    </source>
</evidence>
<gene>
    <name evidence="7" type="ORF">EJC50_25235</name>
</gene>
<dbReference type="SUPFAM" id="SSF51735">
    <property type="entry name" value="NAD(P)-binding Rossmann-fold domains"/>
    <property type="match status" value="1"/>
</dbReference>
<dbReference type="SUPFAM" id="SSF48179">
    <property type="entry name" value="6-phosphogluconate dehydrogenase C-terminal domain-like"/>
    <property type="match status" value="1"/>
</dbReference>
<organism evidence="7 8">
    <name type="scientific">Paenibacillus albus</name>
    <dbReference type="NCBI Taxonomy" id="2495582"/>
    <lineage>
        <taxon>Bacteria</taxon>
        <taxon>Bacillati</taxon>
        <taxon>Bacillota</taxon>
        <taxon>Bacilli</taxon>
        <taxon>Bacillales</taxon>
        <taxon>Paenibacillaceae</taxon>
        <taxon>Paenibacillus</taxon>
    </lineage>
</organism>
<feature type="domain" description="3-hydroxyisobutyrate dehydrogenase-like NAD-binding" evidence="6">
    <location>
        <begin position="170"/>
        <end position="290"/>
    </location>
</feature>
<accession>A0A3Q8XA70</accession>
<dbReference type="Pfam" id="PF03446">
    <property type="entry name" value="NAD_binding_2"/>
    <property type="match status" value="1"/>
</dbReference>
<dbReference type="PANTHER" id="PTHR43060:SF15">
    <property type="entry name" value="3-HYDROXYISOBUTYRATE DEHYDROGENASE-LIKE 1, MITOCHONDRIAL-RELATED"/>
    <property type="match status" value="1"/>
</dbReference>
<dbReference type="Gene3D" id="3.40.50.720">
    <property type="entry name" value="NAD(P)-binding Rossmann-like Domain"/>
    <property type="match status" value="1"/>
</dbReference>
<dbReference type="RefSeq" id="WP_126020850.1">
    <property type="nucleotide sequence ID" value="NZ_CP034437.1"/>
</dbReference>